<evidence type="ECO:0000256" key="1">
    <source>
        <dbReference type="SAM" id="MobiDB-lite"/>
    </source>
</evidence>
<evidence type="ECO:0000313" key="2">
    <source>
        <dbReference type="EMBL" id="MFB9753881.1"/>
    </source>
</evidence>
<proteinExistence type="predicted"/>
<dbReference type="RefSeq" id="WP_344915169.1">
    <property type="nucleotide sequence ID" value="NZ_BAAAYO010000014.1"/>
</dbReference>
<gene>
    <name evidence="2" type="ORF">ACFFNY_20110</name>
</gene>
<dbReference type="EMBL" id="JBHMAG010000013">
    <property type="protein sequence ID" value="MFB9753881.1"/>
    <property type="molecule type" value="Genomic_DNA"/>
</dbReference>
<protein>
    <submittedName>
        <fullName evidence="2">Uncharacterized protein</fullName>
    </submittedName>
</protein>
<keyword evidence="3" id="KW-1185">Reference proteome</keyword>
<feature type="region of interest" description="Disordered" evidence="1">
    <location>
        <begin position="25"/>
        <end position="71"/>
    </location>
</feature>
<reference evidence="2 3" key="1">
    <citation type="submission" date="2024-09" db="EMBL/GenBank/DDBJ databases">
        <authorList>
            <person name="Sun Q."/>
            <person name="Mori K."/>
        </authorList>
    </citation>
    <scope>NUCLEOTIDE SEQUENCE [LARGE SCALE GENOMIC DNA]</scope>
    <source>
        <strain evidence="2 3">JCM 12520</strain>
    </source>
</reference>
<feature type="compositionally biased region" description="Basic and acidic residues" evidence="1">
    <location>
        <begin position="25"/>
        <end position="53"/>
    </location>
</feature>
<evidence type="ECO:0000313" key="3">
    <source>
        <dbReference type="Proteomes" id="UP001589619"/>
    </source>
</evidence>
<comment type="caution">
    <text evidence="2">The sequence shown here is derived from an EMBL/GenBank/DDBJ whole genome shotgun (WGS) entry which is preliminary data.</text>
</comment>
<name>A0ABV5W0B1_9BACL</name>
<dbReference type="Proteomes" id="UP001589619">
    <property type="component" value="Unassembled WGS sequence"/>
</dbReference>
<organism evidence="2 3">
    <name type="scientific">Paenibacillus hodogayensis</name>
    <dbReference type="NCBI Taxonomy" id="279208"/>
    <lineage>
        <taxon>Bacteria</taxon>
        <taxon>Bacillati</taxon>
        <taxon>Bacillota</taxon>
        <taxon>Bacilli</taxon>
        <taxon>Bacillales</taxon>
        <taxon>Paenibacillaceae</taxon>
        <taxon>Paenibacillus</taxon>
    </lineage>
</organism>
<sequence length="71" mass="8125">MSESIDKPETGTAEEPRKISLAEAMKRKLAQKKQEQHQSKDLQSGHHTTDVKQMKSQINKKPNNQKRRTGV</sequence>
<accession>A0ABV5W0B1</accession>